<evidence type="ECO:0008006" key="4">
    <source>
        <dbReference type="Google" id="ProtNLM"/>
    </source>
</evidence>
<dbReference type="EMBL" id="CP003257">
    <property type="protein sequence ID" value="AEX86466.1"/>
    <property type="molecule type" value="Genomic_DNA"/>
</dbReference>
<evidence type="ECO:0000313" key="3">
    <source>
        <dbReference type="Proteomes" id="UP000007161"/>
    </source>
</evidence>
<dbReference type="Proteomes" id="UP000007161">
    <property type="component" value="Chromosome"/>
</dbReference>
<dbReference type="AlphaFoldDB" id="H2J7H3"/>
<keyword evidence="1" id="KW-0812">Transmembrane</keyword>
<keyword evidence="3" id="KW-1185">Reference proteome</keyword>
<dbReference type="RefSeq" id="WP_014297536.1">
    <property type="nucleotide sequence ID" value="NC_016751.1"/>
</dbReference>
<gene>
    <name evidence="2" type="ordered locus">Marpi_2091</name>
</gene>
<name>H2J7H3_MARPK</name>
<feature type="transmembrane region" description="Helical" evidence="1">
    <location>
        <begin position="20"/>
        <end position="38"/>
    </location>
</feature>
<keyword evidence="1" id="KW-1133">Transmembrane helix</keyword>
<organism evidence="2 3">
    <name type="scientific">Marinitoga piezophila (strain DSM 14283 / JCM 11233 / KA3)</name>
    <dbReference type="NCBI Taxonomy" id="443254"/>
    <lineage>
        <taxon>Bacteria</taxon>
        <taxon>Thermotogati</taxon>
        <taxon>Thermotogota</taxon>
        <taxon>Thermotogae</taxon>
        <taxon>Petrotogales</taxon>
        <taxon>Petrotogaceae</taxon>
        <taxon>Marinitoga</taxon>
    </lineage>
</organism>
<accession>H2J7H3</accession>
<dbReference type="HOGENOM" id="CLU_1123480_0_0_0"/>
<feature type="transmembrane region" description="Helical" evidence="1">
    <location>
        <begin position="58"/>
        <end position="77"/>
    </location>
</feature>
<sequence>MIKAELQKIKKDKFFLSSLIIYYFFSTIKAKGIVYLIARSYYGQPEMSYIAAKYFGGMWNFLGLIQLITIIFGIKVLHETTESRLYTYIFMKNSRLKFYSKKAISLLWITTIYSIYNLIIFSYYYITIIGKPEIKDLIMTIVIYINYEIAILFTAILGMMIYTIVKNNLFSIMVSLFVIYTYFLLPRYNKIYHPLNYVYLMTKKLISSKGIEFVIYVGLWRIIIPMAITMLIFTIGYRFFRKYEPKY</sequence>
<feature type="transmembrane region" description="Helical" evidence="1">
    <location>
        <begin position="169"/>
        <end position="185"/>
    </location>
</feature>
<proteinExistence type="predicted"/>
<reference evidence="3" key="2">
    <citation type="submission" date="2012-01" db="EMBL/GenBank/DDBJ databases">
        <title>Complete sequence of chromosome of Marinitoga piezophila KA3.</title>
        <authorList>
            <person name="Lucas S."/>
            <person name="Han J."/>
            <person name="Lapidus A."/>
            <person name="Cheng J.-F."/>
            <person name="Goodwin L."/>
            <person name="Pitluck S."/>
            <person name="Peters L."/>
            <person name="Mikhailova N."/>
            <person name="Teshima H."/>
            <person name="Detter J.C."/>
            <person name="Han C."/>
            <person name="Tapia R."/>
            <person name="Land M."/>
            <person name="Hauser L."/>
            <person name="Kyrpides N."/>
            <person name="Ivanova N."/>
            <person name="Pagani I."/>
            <person name="Jebbar M."/>
            <person name="Vannier P."/>
            <person name="Oger P."/>
            <person name="Cario A."/>
            <person name="Bartlett D."/>
            <person name="Noll K.M."/>
            <person name="Woyke T."/>
        </authorList>
    </citation>
    <scope>NUCLEOTIDE SEQUENCE [LARGE SCALE GENOMIC DNA]</scope>
    <source>
        <strain evidence="3">DSM 14283 / JCM 11233 / KA3</strain>
    </source>
</reference>
<evidence type="ECO:0000313" key="2">
    <source>
        <dbReference type="EMBL" id="AEX86466.1"/>
    </source>
</evidence>
<feature type="transmembrane region" description="Helical" evidence="1">
    <location>
        <begin position="213"/>
        <end position="240"/>
    </location>
</feature>
<keyword evidence="1" id="KW-0472">Membrane</keyword>
<protein>
    <recommendedName>
        <fullName evidence="4">ABC-2 family transporter protein</fullName>
    </recommendedName>
</protein>
<dbReference type="KEGG" id="mpz:Marpi_2091"/>
<feature type="transmembrane region" description="Helical" evidence="1">
    <location>
        <begin position="138"/>
        <end position="162"/>
    </location>
</feature>
<feature type="transmembrane region" description="Helical" evidence="1">
    <location>
        <begin position="103"/>
        <end position="126"/>
    </location>
</feature>
<evidence type="ECO:0000256" key="1">
    <source>
        <dbReference type="SAM" id="Phobius"/>
    </source>
</evidence>
<dbReference type="STRING" id="443254.Marpi_2091"/>
<reference evidence="2 3" key="1">
    <citation type="journal article" date="2012" name="J. Bacteriol.">
        <title>Complete Genome Sequence of the Thermophilic, Piezophilic, Heterotrophic Bacterium Marinitoga piezophila KA3.</title>
        <authorList>
            <person name="Lucas S."/>
            <person name="Han J."/>
            <person name="Lapidus A."/>
            <person name="Cheng J.F."/>
            <person name="Goodwin L.A."/>
            <person name="Pitluck S."/>
            <person name="Peters L."/>
            <person name="Mikhailova N."/>
            <person name="Teshima H."/>
            <person name="Detter J.C."/>
            <person name="Han C."/>
            <person name="Tapia R."/>
            <person name="Land M."/>
            <person name="Hauser L."/>
            <person name="Kyrpides N.C."/>
            <person name="Ivanova N."/>
            <person name="Pagani I."/>
            <person name="Vannier P."/>
            <person name="Oger P."/>
            <person name="Bartlett D.H."/>
            <person name="Noll K.M."/>
            <person name="Woyke T."/>
            <person name="Jebbar M."/>
        </authorList>
    </citation>
    <scope>NUCLEOTIDE SEQUENCE [LARGE SCALE GENOMIC DNA]</scope>
    <source>
        <strain evidence="3">DSM 14283 / JCM 11233 / KA3</strain>
    </source>
</reference>